<feature type="binding site" evidence="15">
    <location>
        <position position="24"/>
    </location>
    <ligand>
        <name>UDP-N-acetyl-alpha-D-muramoyl-L-alanyl-D-glutamate</name>
        <dbReference type="ChEBI" id="CHEBI:83900"/>
    </ligand>
</feature>
<keyword evidence="5 15" id="KW-0573">Peptidoglycan synthesis</keyword>
<evidence type="ECO:0000256" key="12">
    <source>
        <dbReference type="ARBA" id="ARBA00075482"/>
    </source>
</evidence>
<dbReference type="GO" id="GO:0008765">
    <property type="term" value="F:UDP-N-acetylmuramoylalanyl-D-glutamate-2,6-diaminopimelate ligase activity"/>
    <property type="evidence" value="ECO:0007669"/>
    <property type="project" value="UniProtKB-UniRule"/>
</dbReference>
<evidence type="ECO:0000256" key="7">
    <source>
        <dbReference type="ARBA" id="ARBA00023316"/>
    </source>
</evidence>
<dbReference type="GO" id="GO:0071555">
    <property type="term" value="P:cell wall organization"/>
    <property type="evidence" value="ECO:0007669"/>
    <property type="project" value="UniProtKB-KW"/>
</dbReference>
<dbReference type="GO" id="GO:0000287">
    <property type="term" value="F:magnesium ion binding"/>
    <property type="evidence" value="ECO:0007669"/>
    <property type="project" value="UniProtKB-UniRule"/>
</dbReference>
<dbReference type="InterPro" id="IPR013221">
    <property type="entry name" value="Mur_ligase_cen"/>
</dbReference>
<dbReference type="Pfam" id="PF01225">
    <property type="entry name" value="Mur_ligase"/>
    <property type="match status" value="1"/>
</dbReference>
<feature type="binding site" evidence="15">
    <location>
        <position position="181"/>
    </location>
    <ligand>
        <name>UDP-N-acetyl-alpha-D-muramoyl-L-alanyl-D-glutamate</name>
        <dbReference type="ChEBI" id="CHEBI:83900"/>
    </ligand>
</feature>
<comment type="cofactor">
    <cofactor evidence="15">
        <name>Mg(2+)</name>
        <dbReference type="ChEBI" id="CHEBI:18420"/>
    </cofactor>
</comment>
<dbReference type="HAMAP" id="MF_00208">
    <property type="entry name" value="MurE"/>
    <property type="match status" value="1"/>
</dbReference>
<evidence type="ECO:0000256" key="16">
    <source>
        <dbReference type="RuleBase" id="RU004135"/>
    </source>
</evidence>
<evidence type="ECO:0000256" key="3">
    <source>
        <dbReference type="ARBA" id="ARBA00022618"/>
    </source>
</evidence>
<dbReference type="InterPro" id="IPR035911">
    <property type="entry name" value="MurE/MurF_N"/>
</dbReference>
<evidence type="ECO:0000256" key="10">
    <source>
        <dbReference type="ARBA" id="ARBA00066633"/>
    </source>
</evidence>
<dbReference type="GO" id="GO:0005737">
    <property type="term" value="C:cytoplasm"/>
    <property type="evidence" value="ECO:0007669"/>
    <property type="project" value="UniProtKB-SubCell"/>
</dbReference>
<feature type="binding site" evidence="15">
    <location>
        <position position="454"/>
    </location>
    <ligand>
        <name>meso-2,6-diaminopimelate</name>
        <dbReference type="ChEBI" id="CHEBI:57791"/>
    </ligand>
</feature>
<evidence type="ECO:0000256" key="2">
    <source>
        <dbReference type="ARBA" id="ARBA00005898"/>
    </source>
</evidence>
<dbReference type="NCBIfam" id="NF001124">
    <property type="entry name" value="PRK00139.1-2"/>
    <property type="match status" value="1"/>
</dbReference>
<feature type="binding site" evidence="15">
    <location>
        <begin position="146"/>
        <end position="147"/>
    </location>
    <ligand>
        <name>UDP-N-acetyl-alpha-D-muramoyl-L-alanyl-D-glutamate</name>
        <dbReference type="ChEBI" id="CHEBI:83900"/>
    </ligand>
</feature>
<evidence type="ECO:0000259" key="19">
    <source>
        <dbReference type="Pfam" id="PF08245"/>
    </source>
</evidence>
<dbReference type="NCBIfam" id="TIGR01085">
    <property type="entry name" value="murE"/>
    <property type="match status" value="1"/>
</dbReference>
<keyword evidence="3 15" id="KW-0132">Cell division</keyword>
<keyword evidence="15" id="KW-0460">Magnesium</keyword>
<feature type="domain" description="Mur ligase N-terminal catalytic" evidence="17">
    <location>
        <begin position="16"/>
        <end position="90"/>
    </location>
</feature>
<dbReference type="Gene3D" id="3.40.1190.10">
    <property type="entry name" value="Mur-like, catalytic domain"/>
    <property type="match status" value="1"/>
</dbReference>
<accession>A0A0E4GBU9</accession>
<keyword evidence="15" id="KW-0547">Nucleotide-binding</keyword>
<keyword evidence="7 15" id="KW-0961">Cell wall biogenesis/degradation</keyword>
<evidence type="ECO:0000256" key="9">
    <source>
        <dbReference type="ARBA" id="ARBA00056782"/>
    </source>
</evidence>
<gene>
    <name evidence="15" type="primary">murE</name>
    <name evidence="20" type="ORF">1539</name>
</gene>
<dbReference type="GO" id="GO:0009252">
    <property type="term" value="P:peptidoglycan biosynthetic process"/>
    <property type="evidence" value="ECO:0007669"/>
    <property type="project" value="UniProtKB-UniRule"/>
</dbReference>
<keyword evidence="15 20" id="KW-0436">Ligase</keyword>
<feature type="binding site" evidence="15">
    <location>
        <position position="173"/>
    </location>
    <ligand>
        <name>UDP-N-acetyl-alpha-D-muramoyl-L-alanyl-D-glutamate</name>
        <dbReference type="ChEBI" id="CHEBI:83900"/>
    </ligand>
</feature>
<dbReference type="InterPro" id="IPR005761">
    <property type="entry name" value="UDP-N-AcMur-Glu-dNH2Pim_ligase"/>
</dbReference>
<dbReference type="Pfam" id="PF02875">
    <property type="entry name" value="Mur_ligase_C"/>
    <property type="match status" value="1"/>
</dbReference>
<comment type="catalytic activity">
    <reaction evidence="8 15">
        <text>UDP-N-acetyl-alpha-D-muramoyl-L-alanyl-D-glutamate + meso-2,6-diaminopimelate + ATP = UDP-N-acetyl-alpha-D-muramoyl-L-alanyl-gamma-D-glutamyl-meso-2,6-diaminopimelate + ADP + phosphate + H(+)</text>
        <dbReference type="Rhea" id="RHEA:23676"/>
        <dbReference type="ChEBI" id="CHEBI:15378"/>
        <dbReference type="ChEBI" id="CHEBI:30616"/>
        <dbReference type="ChEBI" id="CHEBI:43474"/>
        <dbReference type="ChEBI" id="CHEBI:57791"/>
        <dbReference type="ChEBI" id="CHEBI:83900"/>
        <dbReference type="ChEBI" id="CHEBI:83905"/>
        <dbReference type="ChEBI" id="CHEBI:456216"/>
        <dbReference type="EC" id="6.3.2.13"/>
    </reaction>
</comment>
<comment type="subcellular location">
    <subcellularLocation>
        <location evidence="15 16">Cytoplasm</location>
    </subcellularLocation>
</comment>
<evidence type="ECO:0000256" key="5">
    <source>
        <dbReference type="ARBA" id="ARBA00022984"/>
    </source>
</evidence>
<dbReference type="Gene3D" id="3.90.190.20">
    <property type="entry name" value="Mur ligase, C-terminal domain"/>
    <property type="match status" value="1"/>
</dbReference>
<dbReference type="PANTHER" id="PTHR23135:SF4">
    <property type="entry name" value="UDP-N-ACETYLMURAMOYL-L-ALANYL-D-GLUTAMATE--2,6-DIAMINOPIMELATE LIGASE MURE HOMOLOG, CHLOROPLASTIC"/>
    <property type="match status" value="1"/>
</dbReference>
<dbReference type="InterPro" id="IPR036615">
    <property type="entry name" value="Mur_ligase_C_dom_sf"/>
</dbReference>
<evidence type="ECO:0000256" key="14">
    <source>
        <dbReference type="ARBA" id="ARBA00081560"/>
    </source>
</evidence>
<dbReference type="GO" id="GO:0008360">
    <property type="term" value="P:regulation of cell shape"/>
    <property type="evidence" value="ECO:0007669"/>
    <property type="project" value="UniProtKB-KW"/>
</dbReference>
<dbReference type="InterPro" id="IPR036565">
    <property type="entry name" value="Mur-like_cat_sf"/>
</dbReference>
<name>A0A0E4GBU9_9FIRM</name>
<dbReference type="EC" id="6.3.2.13" evidence="10 15"/>
<dbReference type="UniPathway" id="UPA00219"/>
<dbReference type="Proteomes" id="UP000045545">
    <property type="component" value="Unassembled WGS sequence"/>
</dbReference>
<keyword evidence="15" id="KW-0067">ATP-binding</keyword>
<dbReference type="EMBL" id="CGIH01000027">
    <property type="protein sequence ID" value="CFX62601.1"/>
    <property type="molecule type" value="Genomic_DNA"/>
</dbReference>
<feature type="modified residue" description="N6-carboxylysine" evidence="15">
    <location>
        <position position="213"/>
    </location>
</feature>
<feature type="binding site" evidence="15">
    <location>
        <position position="373"/>
    </location>
    <ligand>
        <name>meso-2,6-diaminopimelate</name>
        <dbReference type="ChEBI" id="CHEBI:57791"/>
    </ligand>
</feature>
<dbReference type="GO" id="GO:0051301">
    <property type="term" value="P:cell division"/>
    <property type="evidence" value="ECO:0007669"/>
    <property type="project" value="UniProtKB-KW"/>
</dbReference>
<dbReference type="SUPFAM" id="SSF63418">
    <property type="entry name" value="MurE/MurF N-terminal domain"/>
    <property type="match status" value="1"/>
</dbReference>
<dbReference type="STRING" id="690567.1539"/>
<proteinExistence type="inferred from homology"/>
<keyword evidence="15" id="KW-0963">Cytoplasm</keyword>
<evidence type="ECO:0000256" key="1">
    <source>
        <dbReference type="ARBA" id="ARBA00004752"/>
    </source>
</evidence>
<comment type="PTM">
    <text evidence="15">Carboxylation is probably crucial for Mg(2+) binding and, consequently, for the gamma-phosphate positioning of ATP.</text>
</comment>
<feature type="binding site" evidence="15">
    <location>
        <begin position="104"/>
        <end position="110"/>
    </location>
    <ligand>
        <name>ATP</name>
        <dbReference type="ChEBI" id="CHEBI:30616"/>
    </ligand>
</feature>
<keyword evidence="4 15" id="KW-0133">Cell shape</keyword>
<keyword evidence="6 15" id="KW-0131">Cell cycle</keyword>
<dbReference type="InterPro" id="IPR004101">
    <property type="entry name" value="Mur_ligase_C"/>
</dbReference>
<protein>
    <recommendedName>
        <fullName evidence="11 15">UDP-N-acetylmuramoyl-L-alanyl-D-glutamate--2,6-diaminopimelate ligase</fullName>
        <ecNumber evidence="10 15">6.3.2.13</ecNumber>
    </recommendedName>
    <alternativeName>
        <fullName evidence="12 15">Meso-A2pm-adding enzyme</fullName>
    </alternativeName>
    <alternativeName>
        <fullName evidence="13 15">Meso-diaminopimelate-adding enzyme</fullName>
    </alternativeName>
    <alternativeName>
        <fullName evidence="14 15">UDP-MurNAc-L-Ala-D-Glu:meso-diaminopimelate ligase</fullName>
    </alternativeName>
    <alternativeName>
        <fullName evidence="15">UDP-MurNAc-tripeptide synthetase</fullName>
    </alternativeName>
    <alternativeName>
        <fullName evidence="15">UDP-N-acetylmuramyl-tripeptide synthetase</fullName>
    </alternativeName>
</protein>
<comment type="similarity">
    <text evidence="2 15">Belongs to the MurCDEF family. MurE subfamily.</text>
</comment>
<dbReference type="Pfam" id="PF08245">
    <property type="entry name" value="Mur_ligase_M"/>
    <property type="match status" value="1"/>
</dbReference>
<comment type="function">
    <text evidence="9 15">Catalyzes the addition of meso-diaminopimelic acid to the nucleotide precursor UDP-N-acetylmuramoyl-L-alanyl-D-glutamate (UMAG) in the biosynthesis of bacterial cell-wall peptidoglycan.</text>
</comment>
<evidence type="ECO:0000256" key="8">
    <source>
        <dbReference type="ARBA" id="ARBA00050251"/>
    </source>
</evidence>
<feature type="short sequence motif" description="Meso-diaminopimelate recognition motif" evidence="15">
    <location>
        <begin position="397"/>
        <end position="400"/>
    </location>
</feature>
<dbReference type="RefSeq" id="WP_046497318.1">
    <property type="nucleotide sequence ID" value="NZ_CGIH01000027.1"/>
</dbReference>
<dbReference type="SUPFAM" id="SSF53244">
    <property type="entry name" value="MurD-like peptide ligases, peptide-binding domain"/>
    <property type="match status" value="1"/>
</dbReference>
<evidence type="ECO:0000256" key="4">
    <source>
        <dbReference type="ARBA" id="ARBA00022960"/>
    </source>
</evidence>
<evidence type="ECO:0000256" key="13">
    <source>
        <dbReference type="ARBA" id="ARBA00076158"/>
    </source>
</evidence>
<dbReference type="FunFam" id="3.90.190.20:FF:000006">
    <property type="entry name" value="UDP-N-acetylmuramoyl-L-alanyl-D-glutamate--2,6-diaminopimelate ligase"/>
    <property type="match status" value="1"/>
</dbReference>
<evidence type="ECO:0000313" key="20">
    <source>
        <dbReference type="EMBL" id="CFX62601.1"/>
    </source>
</evidence>
<evidence type="ECO:0000256" key="6">
    <source>
        <dbReference type="ARBA" id="ARBA00023306"/>
    </source>
</evidence>
<evidence type="ECO:0000256" key="11">
    <source>
        <dbReference type="ARBA" id="ARBA00072883"/>
    </source>
</evidence>
<evidence type="ECO:0000313" key="21">
    <source>
        <dbReference type="Proteomes" id="UP000045545"/>
    </source>
</evidence>
<organism evidence="20 21">
    <name type="scientific">Syntrophomonas zehnderi OL-4</name>
    <dbReference type="NCBI Taxonomy" id="690567"/>
    <lineage>
        <taxon>Bacteria</taxon>
        <taxon>Bacillati</taxon>
        <taxon>Bacillota</taxon>
        <taxon>Clostridia</taxon>
        <taxon>Eubacteriales</taxon>
        <taxon>Syntrophomonadaceae</taxon>
        <taxon>Syntrophomonas</taxon>
    </lineage>
</organism>
<dbReference type="InterPro" id="IPR000713">
    <property type="entry name" value="Mur_ligase_N"/>
</dbReference>
<dbReference type="GO" id="GO:0005524">
    <property type="term" value="F:ATP binding"/>
    <property type="evidence" value="ECO:0007669"/>
    <property type="project" value="UniProtKB-UniRule"/>
</dbReference>
<dbReference type="PANTHER" id="PTHR23135">
    <property type="entry name" value="MUR LIGASE FAMILY MEMBER"/>
    <property type="match status" value="1"/>
</dbReference>
<dbReference type="NCBIfam" id="NF001126">
    <property type="entry name" value="PRK00139.1-4"/>
    <property type="match status" value="1"/>
</dbReference>
<sequence length="481" mass="53235">MSGIDYETVQGSAAVEVSGISYDSRLIKPGYLFICIPGFKLDGHGFAGQALENGACVILAEKKLDVPEGVTLLLTDDTRKALPLLAANFYGEPSRDLRVIGVTGTNGKTTTTHLIKAILEEAGKKTGIIGTLYAQFDEIKINMGHTTPESLDIEAFMNTVRNLDGQYVVMEVSSHALDLGRVDRIDFDGAVFTNLTQDHLDYHQTMNRYKESKLKLFRRMADEGKYAVINGDDPYATDFIRASGDNCHTYAIKNPAEIRAMDLKTDLKGSSFRVVAEKEFDIEVNQIGLFNVYNTLAAISLALQEEIDPSAIKSALKKVVGVAGRFEQVDCGQDFTVVVDYAHTPDGLENILKTGRQLTENRLITVFGCGGDRDRTKRPQMGKIAAKYSDFCIVTSDNPRSEEPEAIIDDIVPGLNEIKDSRYARIADRRDAIEHAMRLARKGDLVIIAGKGHETYQLVKDRILDFDDRQVAREILKGLKK</sequence>
<dbReference type="OrthoDB" id="9800958at2"/>
<keyword evidence="21" id="KW-1185">Reference proteome</keyword>
<reference evidence="20 21" key="1">
    <citation type="submission" date="2015-03" db="EMBL/GenBank/DDBJ databases">
        <authorList>
            <person name="Murphy D."/>
        </authorList>
    </citation>
    <scope>NUCLEOTIDE SEQUENCE [LARGE SCALE GENOMIC DNA]</scope>
    <source>
        <strain evidence="20 21">OL-4</strain>
    </source>
</reference>
<feature type="domain" description="Mur ligase central" evidence="19">
    <location>
        <begin position="102"/>
        <end position="301"/>
    </location>
</feature>
<comment type="caution">
    <text evidence="15">Lacks conserved residue(s) required for the propagation of feature annotation.</text>
</comment>
<evidence type="ECO:0000259" key="17">
    <source>
        <dbReference type="Pfam" id="PF01225"/>
    </source>
</evidence>
<comment type="pathway">
    <text evidence="1 15 16">Cell wall biogenesis; peptidoglycan biosynthesis.</text>
</comment>
<dbReference type="Gene3D" id="3.40.1390.10">
    <property type="entry name" value="MurE/MurF, N-terminal domain"/>
    <property type="match status" value="1"/>
</dbReference>
<feature type="binding site" evidence="15">
    <location>
        <begin position="397"/>
        <end position="400"/>
    </location>
    <ligand>
        <name>meso-2,6-diaminopimelate</name>
        <dbReference type="ChEBI" id="CHEBI:57791"/>
    </ligand>
</feature>
<evidence type="ECO:0000256" key="15">
    <source>
        <dbReference type="HAMAP-Rule" id="MF_00208"/>
    </source>
</evidence>
<feature type="binding site" evidence="15">
    <location>
        <position position="450"/>
    </location>
    <ligand>
        <name>meso-2,6-diaminopimelate</name>
        <dbReference type="ChEBI" id="CHEBI:57791"/>
    </ligand>
</feature>
<feature type="domain" description="Mur ligase C-terminal" evidence="18">
    <location>
        <begin position="324"/>
        <end position="452"/>
    </location>
</feature>
<dbReference type="SUPFAM" id="SSF53623">
    <property type="entry name" value="MurD-like peptide ligases, catalytic domain"/>
    <property type="match status" value="1"/>
</dbReference>
<dbReference type="AlphaFoldDB" id="A0A0E4GBU9"/>
<evidence type="ECO:0000259" key="18">
    <source>
        <dbReference type="Pfam" id="PF02875"/>
    </source>
</evidence>